<comment type="caution">
    <text evidence="1">The sequence shown here is derived from an EMBL/GenBank/DDBJ whole genome shotgun (WGS) entry which is preliminary data.</text>
</comment>
<evidence type="ECO:0000313" key="1">
    <source>
        <dbReference type="EMBL" id="KAF6294610.1"/>
    </source>
</evidence>
<accession>A0A7J7T203</accession>
<dbReference type="Proteomes" id="UP000558488">
    <property type="component" value="Unassembled WGS sequence"/>
</dbReference>
<proteinExistence type="predicted"/>
<keyword evidence="2" id="KW-1185">Reference proteome</keyword>
<gene>
    <name evidence="1" type="ORF">mPipKuh1_009713</name>
</gene>
<evidence type="ECO:0000313" key="2">
    <source>
        <dbReference type="Proteomes" id="UP000558488"/>
    </source>
</evidence>
<organism evidence="1 2">
    <name type="scientific">Pipistrellus kuhlii</name>
    <name type="common">Kuhl's pipistrelle</name>
    <dbReference type="NCBI Taxonomy" id="59472"/>
    <lineage>
        <taxon>Eukaryota</taxon>
        <taxon>Metazoa</taxon>
        <taxon>Chordata</taxon>
        <taxon>Craniata</taxon>
        <taxon>Vertebrata</taxon>
        <taxon>Euteleostomi</taxon>
        <taxon>Mammalia</taxon>
        <taxon>Eutheria</taxon>
        <taxon>Laurasiatheria</taxon>
        <taxon>Chiroptera</taxon>
        <taxon>Yangochiroptera</taxon>
        <taxon>Vespertilionidae</taxon>
        <taxon>Pipistrellus</taxon>
    </lineage>
</organism>
<reference evidence="1 2" key="1">
    <citation type="journal article" date="2020" name="Nature">
        <title>Six reference-quality genomes reveal evolution of bat adaptations.</title>
        <authorList>
            <person name="Jebb D."/>
            <person name="Huang Z."/>
            <person name="Pippel M."/>
            <person name="Hughes G.M."/>
            <person name="Lavrichenko K."/>
            <person name="Devanna P."/>
            <person name="Winkler S."/>
            <person name="Jermiin L.S."/>
            <person name="Skirmuntt E.C."/>
            <person name="Katzourakis A."/>
            <person name="Burkitt-Gray L."/>
            <person name="Ray D.A."/>
            <person name="Sullivan K.A.M."/>
            <person name="Roscito J.G."/>
            <person name="Kirilenko B.M."/>
            <person name="Davalos L.M."/>
            <person name="Corthals A.P."/>
            <person name="Power M.L."/>
            <person name="Jones G."/>
            <person name="Ransome R.D."/>
            <person name="Dechmann D.K.N."/>
            <person name="Locatelli A.G."/>
            <person name="Puechmaille S.J."/>
            <person name="Fedrigo O."/>
            <person name="Jarvis E.D."/>
            <person name="Hiller M."/>
            <person name="Vernes S.C."/>
            <person name="Myers E.W."/>
            <person name="Teeling E.C."/>
        </authorList>
    </citation>
    <scope>NUCLEOTIDE SEQUENCE [LARGE SCALE GENOMIC DNA]</scope>
    <source>
        <strain evidence="1">MPipKuh1</strain>
        <tissue evidence="1">Flight muscle</tissue>
    </source>
</reference>
<name>A0A7J7T203_PIPKU</name>
<dbReference type="EMBL" id="JACAGB010000032">
    <property type="protein sequence ID" value="KAF6294610.1"/>
    <property type="molecule type" value="Genomic_DNA"/>
</dbReference>
<sequence length="162" mass="19140">MLKVTNHPRDANSNNNAVPSHTCQNGYQQQINNGKCWRGCGEKGTLLHCWWECRLVQPLWRTVWSFLKKLKMELPFDPVIPLLEIYLKKLKTPIRKDICTPMFIAAQFTIAKMWKQPKCPSADEWIIDRKLWSIYIMKYYAAVKKKEFLPFATAWMNWKASC</sequence>
<dbReference type="AlphaFoldDB" id="A0A7J7T203"/>
<protein>
    <submittedName>
        <fullName evidence="1">Uncharacterized protein</fullName>
    </submittedName>
</protein>